<evidence type="ECO:0000313" key="13">
    <source>
        <dbReference type="EMBL" id="PTD97243.1"/>
    </source>
</evidence>
<feature type="compositionally biased region" description="Low complexity" evidence="10">
    <location>
        <begin position="70"/>
        <end position="79"/>
    </location>
</feature>
<reference evidence="13 14" key="2">
    <citation type="submission" date="2018-04" db="EMBL/GenBank/DDBJ databases">
        <title>Thauera lacus sp. nov., isolated from an saline lake in Inner Mongolia, China.</title>
        <authorList>
            <person name="Liang Q.-Y."/>
        </authorList>
    </citation>
    <scope>NUCLEOTIDE SEQUENCE [LARGE SCALE GENOMIC DNA]</scope>
    <source>
        <strain evidence="13 14">D20</strain>
    </source>
</reference>
<evidence type="ECO:0000256" key="3">
    <source>
        <dbReference type="ARBA" id="ARBA00022448"/>
    </source>
</evidence>
<dbReference type="RefSeq" id="WP_107492445.1">
    <property type="nucleotide sequence ID" value="NZ_PZKC01000003.1"/>
</dbReference>
<evidence type="ECO:0000256" key="9">
    <source>
        <dbReference type="ARBA" id="ARBA00023136"/>
    </source>
</evidence>
<evidence type="ECO:0000259" key="12">
    <source>
        <dbReference type="PROSITE" id="PS52015"/>
    </source>
</evidence>
<reference evidence="13 14" key="1">
    <citation type="submission" date="2018-03" db="EMBL/GenBank/DDBJ databases">
        <authorList>
            <person name="Keele B.F."/>
        </authorList>
    </citation>
    <scope>NUCLEOTIDE SEQUENCE [LARGE SCALE GENOMIC DNA]</scope>
    <source>
        <strain evidence="13 14">D20</strain>
    </source>
</reference>
<evidence type="ECO:0000256" key="1">
    <source>
        <dbReference type="ARBA" id="ARBA00004383"/>
    </source>
</evidence>
<keyword evidence="4" id="KW-1003">Cell membrane</keyword>
<feature type="compositionally biased region" description="Low complexity" evidence="10">
    <location>
        <begin position="137"/>
        <end position="148"/>
    </location>
</feature>
<dbReference type="Pfam" id="PF03544">
    <property type="entry name" value="TonB_C"/>
    <property type="match status" value="1"/>
</dbReference>
<keyword evidence="5" id="KW-0997">Cell inner membrane</keyword>
<evidence type="ECO:0000256" key="4">
    <source>
        <dbReference type="ARBA" id="ARBA00022475"/>
    </source>
</evidence>
<name>A0A2T4IHJ0_9RHOO</name>
<comment type="caution">
    <text evidence="13">The sequence shown here is derived from an EMBL/GenBank/DDBJ whole genome shotgun (WGS) entry which is preliminary data.</text>
</comment>
<comment type="similarity">
    <text evidence="2">Belongs to the TonB family.</text>
</comment>
<gene>
    <name evidence="13" type="ORF">C8261_04285</name>
</gene>
<organism evidence="13 14">
    <name type="scientific">Pseudothauera lacus</name>
    <dbReference type="NCBI Taxonomy" id="2136175"/>
    <lineage>
        <taxon>Bacteria</taxon>
        <taxon>Pseudomonadati</taxon>
        <taxon>Pseudomonadota</taxon>
        <taxon>Betaproteobacteria</taxon>
        <taxon>Rhodocyclales</taxon>
        <taxon>Zoogloeaceae</taxon>
        <taxon>Pseudothauera</taxon>
    </lineage>
</organism>
<keyword evidence="9 11" id="KW-0472">Membrane</keyword>
<keyword evidence="8 11" id="KW-1133">Transmembrane helix</keyword>
<evidence type="ECO:0000256" key="11">
    <source>
        <dbReference type="SAM" id="Phobius"/>
    </source>
</evidence>
<evidence type="ECO:0000256" key="7">
    <source>
        <dbReference type="ARBA" id="ARBA00022927"/>
    </source>
</evidence>
<evidence type="ECO:0000256" key="6">
    <source>
        <dbReference type="ARBA" id="ARBA00022692"/>
    </source>
</evidence>
<evidence type="ECO:0000256" key="5">
    <source>
        <dbReference type="ARBA" id="ARBA00022519"/>
    </source>
</evidence>
<evidence type="ECO:0000313" key="14">
    <source>
        <dbReference type="Proteomes" id="UP000241193"/>
    </source>
</evidence>
<dbReference type="SUPFAM" id="SSF74653">
    <property type="entry name" value="TolA/TonB C-terminal domain"/>
    <property type="match status" value="1"/>
</dbReference>
<dbReference type="GO" id="GO:0055085">
    <property type="term" value="P:transmembrane transport"/>
    <property type="evidence" value="ECO:0007669"/>
    <property type="project" value="InterPro"/>
</dbReference>
<dbReference type="NCBIfam" id="TIGR01352">
    <property type="entry name" value="tonB_Cterm"/>
    <property type="match status" value="1"/>
</dbReference>
<keyword evidence="6 11" id="KW-0812">Transmembrane</keyword>
<dbReference type="InterPro" id="IPR037682">
    <property type="entry name" value="TonB_C"/>
</dbReference>
<proteinExistence type="inferred from homology"/>
<comment type="subcellular location">
    <subcellularLocation>
        <location evidence="1">Cell inner membrane</location>
        <topology evidence="1">Single-pass membrane protein</topology>
        <orientation evidence="1">Periplasmic side</orientation>
    </subcellularLocation>
</comment>
<keyword evidence="3" id="KW-0813">Transport</keyword>
<dbReference type="PANTHER" id="PTHR33446">
    <property type="entry name" value="PROTEIN TONB-RELATED"/>
    <property type="match status" value="1"/>
</dbReference>
<keyword evidence="14" id="KW-1185">Reference proteome</keyword>
<protein>
    <submittedName>
        <fullName evidence="13">Energy transducer TonB</fullName>
    </submittedName>
</protein>
<feature type="domain" description="TonB C-terminal" evidence="12">
    <location>
        <begin position="161"/>
        <end position="253"/>
    </location>
</feature>
<dbReference type="InterPro" id="IPR006260">
    <property type="entry name" value="TonB/TolA_C"/>
</dbReference>
<feature type="region of interest" description="Disordered" evidence="10">
    <location>
        <begin position="165"/>
        <end position="184"/>
    </location>
</feature>
<dbReference type="GO" id="GO:0098797">
    <property type="term" value="C:plasma membrane protein complex"/>
    <property type="evidence" value="ECO:0007669"/>
    <property type="project" value="TreeGrafter"/>
</dbReference>
<evidence type="ECO:0000256" key="8">
    <source>
        <dbReference type="ARBA" id="ARBA00022989"/>
    </source>
</evidence>
<sequence>MHAPPTFPVHATASASPPSLQWGWLAFVAGLHAAGLAWLGGLPLAGEPRPASAPAISVALLAPPAPPAPAAHTASTPAEPKAPPVRHTARQPAATPTPRQQHAATPPEPPVQSATAISSPPAPQPAPVTPDEPPGVQASSAQSLTATAPEDRPPAAGGTQAARFDAAYLRNPPPSYPPASRRRGEEGQVILRVHVGRDGLPLHVEVAESSRHPRLDQAALQAVARWRFEPARHGEVAVDSWLRVPVVFRLQNG</sequence>
<dbReference type="PROSITE" id="PS52015">
    <property type="entry name" value="TONB_CTD"/>
    <property type="match status" value="1"/>
</dbReference>
<evidence type="ECO:0000256" key="10">
    <source>
        <dbReference type="SAM" id="MobiDB-lite"/>
    </source>
</evidence>
<feature type="compositionally biased region" description="Pro residues" evidence="10">
    <location>
        <begin position="120"/>
        <end position="133"/>
    </location>
</feature>
<dbReference type="GO" id="GO:0031992">
    <property type="term" value="F:energy transducer activity"/>
    <property type="evidence" value="ECO:0007669"/>
    <property type="project" value="TreeGrafter"/>
</dbReference>
<evidence type="ECO:0000256" key="2">
    <source>
        <dbReference type="ARBA" id="ARBA00006555"/>
    </source>
</evidence>
<accession>A0A2T4IHJ0</accession>
<dbReference type="AlphaFoldDB" id="A0A2T4IHJ0"/>
<feature type="region of interest" description="Disordered" evidence="10">
    <location>
        <begin position="65"/>
        <end position="159"/>
    </location>
</feature>
<dbReference type="OrthoDB" id="9792439at2"/>
<dbReference type="PANTHER" id="PTHR33446:SF2">
    <property type="entry name" value="PROTEIN TONB"/>
    <property type="match status" value="1"/>
</dbReference>
<dbReference type="EMBL" id="PZKC01000003">
    <property type="protein sequence ID" value="PTD97243.1"/>
    <property type="molecule type" value="Genomic_DNA"/>
</dbReference>
<dbReference type="Gene3D" id="3.30.1150.10">
    <property type="match status" value="1"/>
</dbReference>
<keyword evidence="7" id="KW-0653">Protein transport</keyword>
<dbReference type="Proteomes" id="UP000241193">
    <property type="component" value="Unassembled WGS sequence"/>
</dbReference>
<dbReference type="InterPro" id="IPR051045">
    <property type="entry name" value="TonB-dependent_transducer"/>
</dbReference>
<dbReference type="GO" id="GO:0015031">
    <property type="term" value="P:protein transport"/>
    <property type="evidence" value="ECO:0007669"/>
    <property type="project" value="UniProtKB-KW"/>
</dbReference>
<feature type="transmembrane region" description="Helical" evidence="11">
    <location>
        <begin position="20"/>
        <end position="39"/>
    </location>
</feature>